<sequence length="222" mass="24389">MLTNDNPPFSIIDAGQHVSGISADVVVEMARRAQVPATIEHYPWPRAYEMALNEADACIFSTSRSADREALFQWIGPIAANSWALFARRDFDRAVPNLDAARGLVIGGQLQEAKALYLKQLGLAVDTLPDDDLNPRRLAEGRIDLWVTGLDTARMKAAAKGVTGIKPVLVFRNVETYLACNPAVRRDTIELLRRALDAMRADGKLAAISQHYADLVMPPPIN</sequence>
<dbReference type="Pfam" id="PF00497">
    <property type="entry name" value="SBP_bac_3"/>
    <property type="match status" value="1"/>
</dbReference>
<evidence type="ECO:0000313" key="3">
    <source>
        <dbReference type="Proteomes" id="UP000646365"/>
    </source>
</evidence>
<dbReference type="AlphaFoldDB" id="A0A8J2YV68"/>
<evidence type="ECO:0000259" key="1">
    <source>
        <dbReference type="Pfam" id="PF00497"/>
    </source>
</evidence>
<dbReference type="Proteomes" id="UP000646365">
    <property type="component" value="Unassembled WGS sequence"/>
</dbReference>
<dbReference type="SUPFAM" id="SSF53850">
    <property type="entry name" value="Periplasmic binding protein-like II"/>
    <property type="match status" value="1"/>
</dbReference>
<organism evidence="2 3">
    <name type="scientific">Aliidongia dinghuensis</name>
    <dbReference type="NCBI Taxonomy" id="1867774"/>
    <lineage>
        <taxon>Bacteria</taxon>
        <taxon>Pseudomonadati</taxon>
        <taxon>Pseudomonadota</taxon>
        <taxon>Alphaproteobacteria</taxon>
        <taxon>Rhodospirillales</taxon>
        <taxon>Dongiaceae</taxon>
        <taxon>Aliidongia</taxon>
    </lineage>
</organism>
<accession>A0A8J2YV68</accession>
<name>A0A8J2YV68_9PROT</name>
<dbReference type="InterPro" id="IPR001638">
    <property type="entry name" value="Solute-binding_3/MltF_N"/>
</dbReference>
<reference evidence="2" key="2">
    <citation type="submission" date="2020-09" db="EMBL/GenBank/DDBJ databases">
        <authorList>
            <person name="Sun Q."/>
            <person name="Zhou Y."/>
        </authorList>
    </citation>
    <scope>NUCLEOTIDE SEQUENCE</scope>
    <source>
        <strain evidence="2">CGMCC 1.15725</strain>
    </source>
</reference>
<keyword evidence="3" id="KW-1185">Reference proteome</keyword>
<reference evidence="2" key="1">
    <citation type="journal article" date="2014" name="Int. J. Syst. Evol. Microbiol.">
        <title>Complete genome sequence of Corynebacterium casei LMG S-19264T (=DSM 44701T), isolated from a smear-ripened cheese.</title>
        <authorList>
            <consortium name="US DOE Joint Genome Institute (JGI-PGF)"/>
            <person name="Walter F."/>
            <person name="Albersmeier A."/>
            <person name="Kalinowski J."/>
            <person name="Ruckert C."/>
        </authorList>
    </citation>
    <scope>NUCLEOTIDE SEQUENCE</scope>
    <source>
        <strain evidence="2">CGMCC 1.15725</strain>
    </source>
</reference>
<dbReference type="PANTHER" id="PTHR38834:SF3">
    <property type="entry name" value="SOLUTE-BINDING PROTEIN FAMILY 3_N-TERMINAL DOMAIN-CONTAINING PROTEIN"/>
    <property type="match status" value="1"/>
</dbReference>
<dbReference type="Gene3D" id="3.40.190.10">
    <property type="entry name" value="Periplasmic binding protein-like II"/>
    <property type="match status" value="2"/>
</dbReference>
<feature type="domain" description="Solute-binding protein family 3/N-terminal" evidence="1">
    <location>
        <begin position="4"/>
        <end position="212"/>
    </location>
</feature>
<proteinExistence type="predicted"/>
<protein>
    <recommendedName>
        <fullName evidence="1">Solute-binding protein family 3/N-terminal domain-containing protein</fullName>
    </recommendedName>
</protein>
<dbReference type="PANTHER" id="PTHR38834">
    <property type="entry name" value="PERIPLASMIC SUBSTRATE BINDING PROTEIN FAMILY 3"/>
    <property type="match status" value="1"/>
</dbReference>
<gene>
    <name evidence="2" type="ORF">GCM10011611_26620</name>
</gene>
<comment type="caution">
    <text evidence="2">The sequence shown here is derived from an EMBL/GenBank/DDBJ whole genome shotgun (WGS) entry which is preliminary data.</text>
</comment>
<evidence type="ECO:0000313" key="2">
    <source>
        <dbReference type="EMBL" id="GGF19370.1"/>
    </source>
</evidence>
<dbReference type="EMBL" id="BMJQ01000006">
    <property type="protein sequence ID" value="GGF19370.1"/>
    <property type="molecule type" value="Genomic_DNA"/>
</dbReference>